<proteinExistence type="predicted"/>
<gene>
    <name evidence="1" type="ORF">SCF082_LOCUS25302</name>
</gene>
<keyword evidence="2" id="KW-1185">Reference proteome</keyword>
<sequence length="253" mass="27295">MVSSPFSLGNEFLAESTDTYLREKFAKAKGKAKAKVPKRSGGNRGNDSLGAPGRSIGPQQQEDLDEAERDLLGLPKAPPRAKSPRPEMELLPLEAGAALRLAASGASVSSKRCCPDGHQLFCYIVARSAALCDTCDTMQKPGEVVFGCSTCDSELCAKCAVETASSTEEADESRELIARVTQMYSGEKCTRFVATPSGAVLDTLDTHQQPELRDKGPEEKLESSTQASDKKENREAAKPPQLPARTVELRRNY</sequence>
<dbReference type="Proteomes" id="UP001642464">
    <property type="component" value="Unassembled WGS sequence"/>
</dbReference>
<dbReference type="EMBL" id="CAXAMM010018891">
    <property type="protein sequence ID" value="CAK9044573.1"/>
    <property type="molecule type" value="Genomic_DNA"/>
</dbReference>
<evidence type="ECO:0000313" key="2">
    <source>
        <dbReference type="Proteomes" id="UP001642464"/>
    </source>
</evidence>
<organism evidence="1 2">
    <name type="scientific">Durusdinium trenchii</name>
    <dbReference type="NCBI Taxonomy" id="1381693"/>
    <lineage>
        <taxon>Eukaryota</taxon>
        <taxon>Sar</taxon>
        <taxon>Alveolata</taxon>
        <taxon>Dinophyceae</taxon>
        <taxon>Suessiales</taxon>
        <taxon>Symbiodiniaceae</taxon>
        <taxon>Durusdinium</taxon>
    </lineage>
</organism>
<accession>A0ABP0M0A8</accession>
<evidence type="ECO:0000313" key="1">
    <source>
        <dbReference type="EMBL" id="CAK9044573.1"/>
    </source>
</evidence>
<name>A0ABP0M0A8_9DINO</name>
<protein>
    <submittedName>
        <fullName evidence="1">Uncharacterized protein</fullName>
    </submittedName>
</protein>
<comment type="caution">
    <text evidence="1">The sequence shown here is derived from an EMBL/GenBank/DDBJ whole genome shotgun (WGS) entry which is preliminary data.</text>
</comment>
<reference evidence="1 2" key="1">
    <citation type="submission" date="2024-02" db="EMBL/GenBank/DDBJ databases">
        <authorList>
            <person name="Chen Y."/>
            <person name="Shah S."/>
            <person name="Dougan E. K."/>
            <person name="Thang M."/>
            <person name="Chan C."/>
        </authorList>
    </citation>
    <scope>NUCLEOTIDE SEQUENCE [LARGE SCALE GENOMIC DNA]</scope>
</reference>